<organism evidence="1 2">
    <name type="scientific">Blepharisma stoltei</name>
    <dbReference type="NCBI Taxonomy" id="1481888"/>
    <lineage>
        <taxon>Eukaryota</taxon>
        <taxon>Sar</taxon>
        <taxon>Alveolata</taxon>
        <taxon>Ciliophora</taxon>
        <taxon>Postciliodesmatophora</taxon>
        <taxon>Heterotrichea</taxon>
        <taxon>Heterotrichida</taxon>
        <taxon>Blepharismidae</taxon>
        <taxon>Blepharisma</taxon>
    </lineage>
</organism>
<proteinExistence type="predicted"/>
<name>A0AAU9K9G9_9CILI</name>
<evidence type="ECO:0000313" key="2">
    <source>
        <dbReference type="Proteomes" id="UP001162131"/>
    </source>
</evidence>
<accession>A0AAU9K9G9</accession>
<reference evidence="1" key="1">
    <citation type="submission" date="2021-09" db="EMBL/GenBank/DDBJ databases">
        <authorList>
            <consortium name="AG Swart"/>
            <person name="Singh M."/>
            <person name="Singh A."/>
            <person name="Seah K."/>
            <person name="Emmerich C."/>
        </authorList>
    </citation>
    <scope>NUCLEOTIDE SEQUENCE</scope>
    <source>
        <strain evidence="1">ATCC30299</strain>
    </source>
</reference>
<keyword evidence="2" id="KW-1185">Reference proteome</keyword>
<gene>
    <name evidence="1" type="ORF">BSTOLATCC_MIC62685</name>
</gene>
<evidence type="ECO:0000313" key="1">
    <source>
        <dbReference type="EMBL" id="CAG9335107.1"/>
    </source>
</evidence>
<protein>
    <submittedName>
        <fullName evidence="1">Uncharacterized protein</fullName>
    </submittedName>
</protein>
<sequence length="68" mass="7554">MQITALQNSILNVLNFTTNGISVLMCIDTTHMLVESDCKCPEHSGYANDTCIPDDGLYFDTDKSCVEY</sequence>
<dbReference type="AlphaFoldDB" id="A0AAU9K9G9"/>
<dbReference type="Proteomes" id="UP001162131">
    <property type="component" value="Unassembled WGS sequence"/>
</dbReference>
<comment type="caution">
    <text evidence="1">The sequence shown here is derived from an EMBL/GenBank/DDBJ whole genome shotgun (WGS) entry which is preliminary data.</text>
</comment>
<dbReference type="EMBL" id="CAJZBQ010000060">
    <property type="protein sequence ID" value="CAG9335107.1"/>
    <property type="molecule type" value="Genomic_DNA"/>
</dbReference>